<evidence type="ECO:0000256" key="12">
    <source>
        <dbReference type="ARBA" id="ARBA00024334"/>
    </source>
</evidence>
<comment type="similarity">
    <text evidence="12">Belongs to the protein kinase superfamily. Ser/Thr protein kinase family. CDPK subfamily.</text>
</comment>
<evidence type="ECO:0000256" key="16">
    <source>
        <dbReference type="RuleBase" id="RU000304"/>
    </source>
</evidence>
<dbReference type="GO" id="GO:0004674">
    <property type="term" value="F:protein serine/threonine kinase activity"/>
    <property type="evidence" value="ECO:0007669"/>
    <property type="project" value="UniProtKB-KW"/>
</dbReference>
<protein>
    <recommendedName>
        <fullName evidence="3">non-specific serine/threonine protein kinase</fullName>
        <ecNumber evidence="3">2.7.11.1</ecNumber>
    </recommendedName>
</protein>
<keyword evidence="10" id="KW-0106">Calcium</keyword>
<evidence type="ECO:0000256" key="3">
    <source>
        <dbReference type="ARBA" id="ARBA00012513"/>
    </source>
</evidence>
<dbReference type="Pfam" id="PF00069">
    <property type="entry name" value="Pkinase"/>
    <property type="match status" value="1"/>
</dbReference>
<evidence type="ECO:0000259" key="17">
    <source>
        <dbReference type="PROSITE" id="PS50011"/>
    </source>
</evidence>
<dbReference type="FunFam" id="1.10.238.10:FF:000003">
    <property type="entry name" value="Calmodulin A"/>
    <property type="match status" value="1"/>
</dbReference>
<evidence type="ECO:0000256" key="13">
    <source>
        <dbReference type="ARBA" id="ARBA00047899"/>
    </source>
</evidence>
<organism evidence="19 20">
    <name type="scientific">Halteria grandinella</name>
    <dbReference type="NCBI Taxonomy" id="5974"/>
    <lineage>
        <taxon>Eukaryota</taxon>
        <taxon>Sar</taxon>
        <taxon>Alveolata</taxon>
        <taxon>Ciliophora</taxon>
        <taxon>Intramacronucleata</taxon>
        <taxon>Spirotrichea</taxon>
        <taxon>Stichotrichia</taxon>
        <taxon>Sporadotrichida</taxon>
        <taxon>Halteriidae</taxon>
        <taxon>Halteria</taxon>
    </lineage>
</organism>
<evidence type="ECO:0000256" key="5">
    <source>
        <dbReference type="ARBA" id="ARBA00022679"/>
    </source>
</evidence>
<comment type="cofactor">
    <cofactor evidence="1">
        <name>Mg(2+)</name>
        <dbReference type="ChEBI" id="CHEBI:18420"/>
    </cofactor>
</comment>
<dbReference type="PROSITE" id="PS50011">
    <property type="entry name" value="PROTEIN_KINASE_DOM"/>
    <property type="match status" value="1"/>
</dbReference>
<evidence type="ECO:0000256" key="8">
    <source>
        <dbReference type="ARBA" id="ARBA00022741"/>
    </source>
</evidence>
<dbReference type="InterPro" id="IPR002048">
    <property type="entry name" value="EF_hand_dom"/>
</dbReference>
<dbReference type="EC" id="2.7.11.1" evidence="3"/>
<keyword evidence="11 15" id="KW-0067">ATP-binding</keyword>
<dbReference type="AlphaFoldDB" id="A0A8J8T2X4"/>
<dbReference type="Gene3D" id="3.30.200.20">
    <property type="entry name" value="Phosphorylase Kinase, domain 1"/>
    <property type="match status" value="1"/>
</dbReference>
<keyword evidence="20" id="KW-1185">Reference proteome</keyword>
<dbReference type="EMBL" id="RRYP01007717">
    <property type="protein sequence ID" value="TNV80282.1"/>
    <property type="molecule type" value="Genomic_DNA"/>
</dbReference>
<dbReference type="Proteomes" id="UP000785679">
    <property type="component" value="Unassembled WGS sequence"/>
</dbReference>
<accession>A0A8J8T2X4</accession>
<feature type="domain" description="EF-hand" evidence="18">
    <location>
        <begin position="447"/>
        <end position="480"/>
    </location>
</feature>
<dbReference type="PROSITE" id="PS00108">
    <property type="entry name" value="PROTEIN_KINASE_ST"/>
    <property type="match status" value="1"/>
</dbReference>
<keyword evidence="8 15" id="KW-0547">Nucleotide-binding</keyword>
<dbReference type="SMART" id="SM00220">
    <property type="entry name" value="S_TKc"/>
    <property type="match status" value="1"/>
</dbReference>
<dbReference type="SUPFAM" id="SSF56112">
    <property type="entry name" value="Protein kinase-like (PK-like)"/>
    <property type="match status" value="1"/>
</dbReference>
<dbReference type="PANTHER" id="PTHR24349">
    <property type="entry name" value="SERINE/THREONINE-PROTEIN KINASE"/>
    <property type="match status" value="1"/>
</dbReference>
<dbReference type="GO" id="GO:0005509">
    <property type="term" value="F:calcium ion binding"/>
    <property type="evidence" value="ECO:0007669"/>
    <property type="project" value="InterPro"/>
</dbReference>
<comment type="subunit">
    <text evidence="2">Monomer.</text>
</comment>
<dbReference type="InterPro" id="IPR008271">
    <property type="entry name" value="Ser/Thr_kinase_AS"/>
</dbReference>
<dbReference type="FunFam" id="1.10.510.10:FF:000571">
    <property type="entry name" value="Maternal embryonic leucine zipper kinase"/>
    <property type="match status" value="1"/>
</dbReference>
<dbReference type="InterPro" id="IPR000719">
    <property type="entry name" value="Prot_kinase_dom"/>
</dbReference>
<evidence type="ECO:0000259" key="18">
    <source>
        <dbReference type="PROSITE" id="PS50222"/>
    </source>
</evidence>
<feature type="domain" description="Protein kinase" evidence="17">
    <location>
        <begin position="35"/>
        <end position="291"/>
    </location>
</feature>
<evidence type="ECO:0000256" key="15">
    <source>
        <dbReference type="PROSITE-ProRule" id="PRU10141"/>
    </source>
</evidence>
<evidence type="ECO:0000256" key="7">
    <source>
        <dbReference type="ARBA" id="ARBA00022737"/>
    </source>
</evidence>
<gene>
    <name evidence="19" type="ORF">FGO68_gene11266</name>
</gene>
<dbReference type="SMART" id="SM00054">
    <property type="entry name" value="EFh"/>
    <property type="match status" value="4"/>
</dbReference>
<dbReference type="InterPro" id="IPR017441">
    <property type="entry name" value="Protein_kinase_ATP_BS"/>
</dbReference>
<dbReference type="InterPro" id="IPR018247">
    <property type="entry name" value="EF_Hand_1_Ca_BS"/>
</dbReference>
<comment type="catalytic activity">
    <reaction evidence="13">
        <text>L-threonyl-[protein] + ATP = O-phospho-L-threonyl-[protein] + ADP + H(+)</text>
        <dbReference type="Rhea" id="RHEA:46608"/>
        <dbReference type="Rhea" id="RHEA-COMP:11060"/>
        <dbReference type="Rhea" id="RHEA-COMP:11605"/>
        <dbReference type="ChEBI" id="CHEBI:15378"/>
        <dbReference type="ChEBI" id="CHEBI:30013"/>
        <dbReference type="ChEBI" id="CHEBI:30616"/>
        <dbReference type="ChEBI" id="CHEBI:61977"/>
        <dbReference type="ChEBI" id="CHEBI:456216"/>
        <dbReference type="EC" id="2.7.11.1"/>
    </reaction>
</comment>
<evidence type="ECO:0000256" key="4">
    <source>
        <dbReference type="ARBA" id="ARBA00022527"/>
    </source>
</evidence>
<keyword evidence="7" id="KW-0677">Repeat</keyword>
<evidence type="ECO:0000256" key="11">
    <source>
        <dbReference type="ARBA" id="ARBA00022840"/>
    </source>
</evidence>
<dbReference type="OrthoDB" id="40902at2759"/>
<keyword evidence="4 16" id="KW-0723">Serine/threonine-protein kinase</keyword>
<evidence type="ECO:0000256" key="10">
    <source>
        <dbReference type="ARBA" id="ARBA00022837"/>
    </source>
</evidence>
<feature type="domain" description="EF-hand" evidence="18">
    <location>
        <begin position="339"/>
        <end position="374"/>
    </location>
</feature>
<dbReference type="CDD" id="cd05117">
    <property type="entry name" value="STKc_CAMK"/>
    <property type="match status" value="1"/>
</dbReference>
<dbReference type="FunFam" id="3.30.200.20:FF:000315">
    <property type="entry name" value="Calcium-dependent protein kinase 3"/>
    <property type="match status" value="1"/>
</dbReference>
<evidence type="ECO:0000256" key="6">
    <source>
        <dbReference type="ARBA" id="ARBA00022723"/>
    </source>
</evidence>
<dbReference type="Pfam" id="PF13499">
    <property type="entry name" value="EF-hand_7"/>
    <property type="match status" value="2"/>
</dbReference>
<keyword evidence="6" id="KW-0479">Metal-binding</keyword>
<evidence type="ECO:0000313" key="20">
    <source>
        <dbReference type="Proteomes" id="UP000785679"/>
    </source>
</evidence>
<reference evidence="19" key="1">
    <citation type="submission" date="2019-06" db="EMBL/GenBank/DDBJ databases">
        <authorList>
            <person name="Zheng W."/>
        </authorList>
    </citation>
    <scope>NUCLEOTIDE SEQUENCE</scope>
    <source>
        <strain evidence="19">QDHG01</strain>
    </source>
</reference>
<dbReference type="Gene3D" id="1.10.510.10">
    <property type="entry name" value="Transferase(Phosphotransferase) domain 1"/>
    <property type="match status" value="1"/>
</dbReference>
<keyword evidence="5" id="KW-0808">Transferase</keyword>
<dbReference type="GO" id="GO:0005524">
    <property type="term" value="F:ATP binding"/>
    <property type="evidence" value="ECO:0007669"/>
    <property type="project" value="UniProtKB-UniRule"/>
</dbReference>
<evidence type="ECO:0000256" key="2">
    <source>
        <dbReference type="ARBA" id="ARBA00011245"/>
    </source>
</evidence>
<comment type="caution">
    <text evidence="19">The sequence shown here is derived from an EMBL/GenBank/DDBJ whole genome shotgun (WGS) entry which is preliminary data.</text>
</comment>
<evidence type="ECO:0000256" key="14">
    <source>
        <dbReference type="ARBA" id="ARBA00048679"/>
    </source>
</evidence>
<proteinExistence type="inferred from homology"/>
<keyword evidence="9" id="KW-0418">Kinase</keyword>
<dbReference type="PROSITE" id="PS50222">
    <property type="entry name" value="EF_HAND_2"/>
    <property type="match status" value="3"/>
</dbReference>
<evidence type="ECO:0000256" key="9">
    <source>
        <dbReference type="ARBA" id="ARBA00022777"/>
    </source>
</evidence>
<dbReference type="PROSITE" id="PS00107">
    <property type="entry name" value="PROTEIN_KINASE_ATP"/>
    <property type="match status" value="1"/>
</dbReference>
<evidence type="ECO:0000256" key="1">
    <source>
        <dbReference type="ARBA" id="ARBA00001946"/>
    </source>
</evidence>
<feature type="domain" description="EF-hand" evidence="18">
    <location>
        <begin position="411"/>
        <end position="446"/>
    </location>
</feature>
<dbReference type="InterPro" id="IPR011009">
    <property type="entry name" value="Kinase-like_dom_sf"/>
</dbReference>
<name>A0A8J8T2X4_HALGN</name>
<sequence>MGCMQPTHSQSGKTICGKTKRSSGLELLKSNYKISPQSKILGAGSFGKVFLSESILDPNFKVAVKVVNKHKLRDAIDQIKEEITILSKLDHPNIVKYYETYDDPKYMYIVMEYCNGGELLDKLAFQGKKFFTESEAASIIQKLFRAINHCHSNGVIHRDIKPENIMYGRDGEVKLIDFGLSKSIKNRHCSLKTMAGTPYYMAPEMINGNYGPQCDVWSLGVLMYFLLSGRLPFKADTRAAVFSLVKSGQFSFNFREFDKVSQEAKSLIRKLLVVDPAKRLTPEQILQDEFFQRHQYIEHGSEADQLDPQILRRLREFKGVSTLKKAALNILVKMTADSQDIEVLRRAFSRMDKDQTGHITVSDLRTALQMAKIDHQQEEIDRIIREVEYHGQNKINYSEFLAATVSIKKIITNERLVAVFKQFDTEGNGYITPVNIESAMGKLGQKVSKKDLKEIMQKHDHSGSGSISFDSFRKIFEEAQ</sequence>
<comment type="catalytic activity">
    <reaction evidence="14">
        <text>L-seryl-[protein] + ATP = O-phospho-L-seryl-[protein] + ADP + H(+)</text>
        <dbReference type="Rhea" id="RHEA:17989"/>
        <dbReference type="Rhea" id="RHEA-COMP:9863"/>
        <dbReference type="Rhea" id="RHEA-COMP:11604"/>
        <dbReference type="ChEBI" id="CHEBI:15378"/>
        <dbReference type="ChEBI" id="CHEBI:29999"/>
        <dbReference type="ChEBI" id="CHEBI:30616"/>
        <dbReference type="ChEBI" id="CHEBI:83421"/>
        <dbReference type="ChEBI" id="CHEBI:456216"/>
        <dbReference type="EC" id="2.7.11.1"/>
    </reaction>
</comment>
<feature type="binding site" evidence="15">
    <location>
        <position position="65"/>
    </location>
    <ligand>
        <name>ATP</name>
        <dbReference type="ChEBI" id="CHEBI:30616"/>
    </ligand>
</feature>
<dbReference type="SUPFAM" id="SSF47473">
    <property type="entry name" value="EF-hand"/>
    <property type="match status" value="1"/>
</dbReference>
<evidence type="ECO:0000313" key="19">
    <source>
        <dbReference type="EMBL" id="TNV80282.1"/>
    </source>
</evidence>
<dbReference type="Gene3D" id="1.10.238.10">
    <property type="entry name" value="EF-hand"/>
    <property type="match status" value="2"/>
</dbReference>
<dbReference type="InterPro" id="IPR050205">
    <property type="entry name" value="CDPK_Ser/Thr_kinases"/>
</dbReference>
<dbReference type="InterPro" id="IPR011992">
    <property type="entry name" value="EF-hand-dom_pair"/>
</dbReference>
<dbReference type="PROSITE" id="PS00018">
    <property type="entry name" value="EF_HAND_1"/>
    <property type="match status" value="1"/>
</dbReference>